<dbReference type="AlphaFoldDB" id="A0A376BJV9"/>
<dbReference type="Proteomes" id="UP000254209">
    <property type="component" value="Unassembled WGS sequence"/>
</dbReference>
<evidence type="ECO:0000313" key="2">
    <source>
        <dbReference type="Proteomes" id="UP000254209"/>
    </source>
</evidence>
<gene>
    <name evidence="1" type="ORF">NCTC10283_00105</name>
</gene>
<sequence>MHTSNTPPLVLIQRYEEASVNTFRCTMASRADIAQMLQTGENWYIHAVQEPINSPADEKQKFRKAMAIAAHHHALFFQMGQHHQGETDQLQFLAELYDLLLSRAVPSVERLCRYQRRMNETGVLAYGQIYKPQSTYHALTFALAPFLRSAFRNSRNVKKN</sequence>
<dbReference type="RefSeq" id="WP_034294404.1">
    <property type="nucleotide sequence ID" value="NZ_CP091519.2"/>
</dbReference>
<name>A0A376BJV9_9NEIS</name>
<dbReference type="EMBL" id="UFSO01000002">
    <property type="protein sequence ID" value="SSY70042.1"/>
    <property type="molecule type" value="Genomic_DNA"/>
</dbReference>
<organism evidence="1 2">
    <name type="scientific">Alysiella crassa</name>
    <dbReference type="NCBI Taxonomy" id="153491"/>
    <lineage>
        <taxon>Bacteria</taxon>
        <taxon>Pseudomonadati</taxon>
        <taxon>Pseudomonadota</taxon>
        <taxon>Betaproteobacteria</taxon>
        <taxon>Neisseriales</taxon>
        <taxon>Neisseriaceae</taxon>
        <taxon>Alysiella</taxon>
    </lineage>
</organism>
<protein>
    <submittedName>
        <fullName evidence="1">Uncharacterized protein</fullName>
    </submittedName>
</protein>
<accession>A0A376BJV9</accession>
<proteinExistence type="predicted"/>
<evidence type="ECO:0000313" key="1">
    <source>
        <dbReference type="EMBL" id="SSY70042.1"/>
    </source>
</evidence>
<keyword evidence="2" id="KW-1185">Reference proteome</keyword>
<reference evidence="1 2" key="1">
    <citation type="submission" date="2018-06" db="EMBL/GenBank/DDBJ databases">
        <authorList>
            <consortium name="Pathogen Informatics"/>
            <person name="Doyle S."/>
        </authorList>
    </citation>
    <scope>NUCLEOTIDE SEQUENCE [LARGE SCALE GENOMIC DNA]</scope>
    <source>
        <strain evidence="1 2">NCTC10283</strain>
    </source>
</reference>
<dbReference type="STRING" id="1120980.GCA_000745955_01985"/>